<name>S5XQL7_PARAH</name>
<dbReference type="OrthoDB" id="9811198at2"/>
<dbReference type="Proteomes" id="UP000015480">
    <property type="component" value="Chromosome"/>
</dbReference>
<evidence type="ECO:0000256" key="7">
    <source>
        <dbReference type="RuleBase" id="RU365041"/>
    </source>
</evidence>
<gene>
    <name evidence="9" type="ORF">JCM7686_2611</name>
</gene>
<dbReference type="eggNOG" id="COG1285">
    <property type="taxonomic scope" value="Bacteria"/>
</dbReference>
<dbReference type="Pfam" id="PF02308">
    <property type="entry name" value="MgtC"/>
    <property type="match status" value="1"/>
</dbReference>
<feature type="domain" description="MgtC/SapB/SrpB/YhiD N-terminal" evidence="8">
    <location>
        <begin position="27"/>
        <end position="156"/>
    </location>
</feature>
<dbReference type="GO" id="GO:0005886">
    <property type="term" value="C:plasma membrane"/>
    <property type="evidence" value="ECO:0007669"/>
    <property type="project" value="UniProtKB-SubCell"/>
</dbReference>
<dbReference type="EMBL" id="CP006650">
    <property type="protein sequence ID" value="AGT09679.1"/>
    <property type="molecule type" value="Genomic_DNA"/>
</dbReference>
<evidence type="ECO:0000313" key="10">
    <source>
        <dbReference type="Proteomes" id="UP000015480"/>
    </source>
</evidence>
<protein>
    <recommendedName>
        <fullName evidence="7">Protein MgtC</fullName>
    </recommendedName>
</protein>
<dbReference type="InterPro" id="IPR003416">
    <property type="entry name" value="MgtC/SapB/SrpB/YhiD_fam"/>
</dbReference>
<evidence type="ECO:0000256" key="1">
    <source>
        <dbReference type="ARBA" id="ARBA00004651"/>
    </source>
</evidence>
<dbReference type="KEGG" id="pami:JCM7686_2611"/>
<evidence type="ECO:0000256" key="3">
    <source>
        <dbReference type="ARBA" id="ARBA00022475"/>
    </source>
</evidence>
<evidence type="ECO:0000256" key="5">
    <source>
        <dbReference type="ARBA" id="ARBA00022989"/>
    </source>
</evidence>
<proteinExistence type="inferred from homology"/>
<dbReference type="PANTHER" id="PTHR33778">
    <property type="entry name" value="PROTEIN MGTC"/>
    <property type="match status" value="1"/>
</dbReference>
<dbReference type="HOGENOM" id="CLU_079292_1_0_5"/>
<keyword evidence="3" id="KW-1003">Cell membrane</keyword>
<accession>S5XQL7</accession>
<dbReference type="STRING" id="1367847.JCM7686_2611"/>
<keyword evidence="5 7" id="KW-1133">Transmembrane helix</keyword>
<dbReference type="AlphaFoldDB" id="S5XQL7"/>
<evidence type="ECO:0000256" key="2">
    <source>
        <dbReference type="ARBA" id="ARBA00009298"/>
    </source>
</evidence>
<keyword evidence="7" id="KW-0997">Cell inner membrane</keyword>
<feature type="transmembrane region" description="Helical" evidence="7">
    <location>
        <begin position="52"/>
        <end position="74"/>
    </location>
</feature>
<evidence type="ECO:0000313" key="9">
    <source>
        <dbReference type="EMBL" id="AGT09679.1"/>
    </source>
</evidence>
<keyword evidence="4 7" id="KW-0812">Transmembrane</keyword>
<evidence type="ECO:0000256" key="6">
    <source>
        <dbReference type="ARBA" id="ARBA00023136"/>
    </source>
</evidence>
<dbReference type="PRINTS" id="PR01837">
    <property type="entry name" value="MGTCSAPBPROT"/>
</dbReference>
<dbReference type="InterPro" id="IPR049177">
    <property type="entry name" value="MgtC_SapB_SrpB_YhiD_N"/>
</dbReference>
<comment type="similarity">
    <text evidence="2 7">Belongs to the MgtC/SapB family.</text>
</comment>
<feature type="transmembrane region" description="Helical" evidence="7">
    <location>
        <begin position="119"/>
        <end position="152"/>
    </location>
</feature>
<comment type="subcellular location">
    <subcellularLocation>
        <location evidence="7">Cell inner membrane</location>
        <topology evidence="7">Multi-pass membrane protein</topology>
    </subcellularLocation>
    <subcellularLocation>
        <location evidence="1">Cell membrane</location>
        <topology evidence="1">Multi-pass membrane protein</topology>
    </subcellularLocation>
</comment>
<evidence type="ECO:0000259" key="8">
    <source>
        <dbReference type="Pfam" id="PF02308"/>
    </source>
</evidence>
<evidence type="ECO:0000256" key="4">
    <source>
        <dbReference type="ARBA" id="ARBA00022692"/>
    </source>
</evidence>
<keyword evidence="6 7" id="KW-0472">Membrane</keyword>
<dbReference type="RefSeq" id="WP_020951317.1">
    <property type="nucleotide sequence ID" value="NC_022041.1"/>
</dbReference>
<dbReference type="PANTHER" id="PTHR33778:SF1">
    <property type="entry name" value="MAGNESIUM TRANSPORTER YHID-RELATED"/>
    <property type="match status" value="1"/>
</dbReference>
<feature type="transmembrane region" description="Helical" evidence="7">
    <location>
        <begin position="20"/>
        <end position="40"/>
    </location>
</feature>
<reference evidence="9 10" key="1">
    <citation type="journal article" date="2014" name="BMC Genomics">
        <title>Architecture and functions of a multipartite genome of the methylotrophic bacterium Paracoccus aminophilus JCM 7686, containing primary and secondary chromids.</title>
        <authorList>
            <person name="Dziewit L."/>
            <person name="Czarnecki J."/>
            <person name="Wibberg D."/>
            <person name="Radlinska M."/>
            <person name="Mrozek P."/>
            <person name="Szymczak M."/>
            <person name="Schluter A."/>
            <person name="Puhler A."/>
            <person name="Bartosik D."/>
        </authorList>
    </citation>
    <scope>NUCLEOTIDE SEQUENCE [LARGE SCALE GENOMIC DNA]</scope>
    <source>
        <strain evidence="9">JCM 7686</strain>
    </source>
</reference>
<keyword evidence="10" id="KW-1185">Reference proteome</keyword>
<organism evidence="9 10">
    <name type="scientific">Paracoccus aminophilus JCM 7686</name>
    <dbReference type="NCBI Taxonomy" id="1367847"/>
    <lineage>
        <taxon>Bacteria</taxon>
        <taxon>Pseudomonadati</taxon>
        <taxon>Pseudomonadota</taxon>
        <taxon>Alphaproteobacteria</taxon>
        <taxon>Rhodobacterales</taxon>
        <taxon>Paracoccaceae</taxon>
        <taxon>Paracoccus</taxon>
    </lineage>
</organism>
<sequence length="172" mass="17870">MEQLSEVWSEVFASFEATPPLVAGVRLLIAAVLGGLIGFEREVNAQSAGLRTHILISMGACMFALLSFEIVQLVQTDPSAQEVDPLVIISAVTSGVAFLAAGSIIFSSGQIKGLTTGAGMWMAGAIGLSCGIGKIGLALIATLLVLAILWLLKGVKSQIVPNGSDERSSEER</sequence>
<feature type="transmembrane region" description="Helical" evidence="7">
    <location>
        <begin position="86"/>
        <end position="107"/>
    </location>
</feature>